<evidence type="ECO:0000313" key="3">
    <source>
        <dbReference type="Proteomes" id="UP000683000"/>
    </source>
</evidence>
<keyword evidence="3" id="KW-1185">Reference proteome</keyword>
<name>A0A8I3A8S1_9AGAM</name>
<proteinExistence type="predicted"/>
<dbReference type="AlphaFoldDB" id="A0A8I3A8S1"/>
<accession>A0A8I3A8S1</accession>
<evidence type="ECO:0000313" key="2">
    <source>
        <dbReference type="EMBL" id="KAG6374253.1"/>
    </source>
</evidence>
<dbReference type="Proteomes" id="UP000683000">
    <property type="component" value="Unassembled WGS sequence"/>
</dbReference>
<feature type="compositionally biased region" description="Pro residues" evidence="1">
    <location>
        <begin position="10"/>
        <end position="25"/>
    </location>
</feature>
<evidence type="ECO:0000256" key="1">
    <source>
        <dbReference type="SAM" id="MobiDB-lite"/>
    </source>
</evidence>
<comment type="caution">
    <text evidence="2">The sequence shown here is derived from an EMBL/GenBank/DDBJ whole genome shotgun (WGS) entry which is preliminary data.</text>
</comment>
<gene>
    <name evidence="2" type="ORF">JVT61DRAFT_4268</name>
</gene>
<reference evidence="2" key="1">
    <citation type="submission" date="2021-03" db="EMBL/GenBank/DDBJ databases">
        <title>Evolutionary innovations through gain and loss of genes in the ectomycorrhizal Boletales.</title>
        <authorList>
            <person name="Wu G."/>
            <person name="Miyauchi S."/>
            <person name="Morin E."/>
            <person name="Yang Z.-L."/>
            <person name="Xu J."/>
            <person name="Martin F.M."/>
        </authorList>
    </citation>
    <scope>NUCLEOTIDE SEQUENCE</scope>
    <source>
        <strain evidence="2">BR01</strain>
    </source>
</reference>
<organism evidence="2 3">
    <name type="scientific">Boletus reticuloceps</name>
    <dbReference type="NCBI Taxonomy" id="495285"/>
    <lineage>
        <taxon>Eukaryota</taxon>
        <taxon>Fungi</taxon>
        <taxon>Dikarya</taxon>
        <taxon>Basidiomycota</taxon>
        <taxon>Agaricomycotina</taxon>
        <taxon>Agaricomycetes</taxon>
        <taxon>Agaricomycetidae</taxon>
        <taxon>Boletales</taxon>
        <taxon>Boletineae</taxon>
        <taxon>Boletaceae</taxon>
        <taxon>Boletoideae</taxon>
        <taxon>Boletus</taxon>
    </lineage>
</organism>
<feature type="region of interest" description="Disordered" evidence="1">
    <location>
        <begin position="1"/>
        <end position="52"/>
    </location>
</feature>
<dbReference type="EMBL" id="JAGFBS010000018">
    <property type="protein sequence ID" value="KAG6374253.1"/>
    <property type="molecule type" value="Genomic_DNA"/>
</dbReference>
<dbReference type="OrthoDB" id="2682950at2759"/>
<sequence length="272" mass="29934">MQAVTHNPLTDPPDVPVPSNPPNPAPAQEELGPRIRCPPRRYLQGTEDPAAELSPTKELLPMAPTATRAFQPMVPTPGHIRLEACRPTPRCQNPAPSGPGVPAAPQDLEFINIDAGLSEDSDDDDELLIPCARAPHEGALNTSRTTTSTSINDPTDPMELTPSHGWALDIHHFFEKRAKEALICHLCKNLKEQDPTNFPEGRKYIFSPNTGNSGLRLHLERFHLLEFLELAKKNNWPIFVQSVNLAFSLGYTLTTLHEALQKPALGQKTLPP</sequence>
<protein>
    <submittedName>
        <fullName evidence="2">Uncharacterized protein</fullName>
    </submittedName>
</protein>